<feature type="domain" description="4Fe-4S ferredoxin-type" evidence="16">
    <location>
        <begin position="136"/>
        <end position="165"/>
    </location>
</feature>
<dbReference type="PROSITE" id="PS00198">
    <property type="entry name" value="4FE4S_FER_1"/>
    <property type="match status" value="1"/>
</dbReference>
<dbReference type="SUPFAM" id="SSF46548">
    <property type="entry name" value="alpha-helical ferredoxin"/>
    <property type="match status" value="1"/>
</dbReference>
<evidence type="ECO:0000256" key="6">
    <source>
        <dbReference type="ARBA" id="ARBA00022485"/>
    </source>
</evidence>
<evidence type="ECO:0000256" key="13">
    <source>
        <dbReference type="ARBA" id="ARBA00023291"/>
    </source>
</evidence>
<evidence type="ECO:0000256" key="10">
    <source>
        <dbReference type="ARBA" id="ARBA00023002"/>
    </source>
</evidence>
<evidence type="ECO:0000256" key="9">
    <source>
        <dbReference type="ARBA" id="ARBA00022723"/>
    </source>
</evidence>
<dbReference type="GO" id="GO:0022904">
    <property type="term" value="P:respiratory electron transport chain"/>
    <property type="evidence" value="ECO:0007669"/>
    <property type="project" value="TreeGrafter"/>
</dbReference>
<evidence type="ECO:0000259" key="15">
    <source>
        <dbReference type="PROSITE" id="PS51085"/>
    </source>
</evidence>
<proteinExistence type="inferred from homology"/>
<evidence type="ECO:0000256" key="3">
    <source>
        <dbReference type="ARBA" id="ARBA00005163"/>
    </source>
</evidence>
<dbReference type="NCBIfam" id="NF004616">
    <property type="entry name" value="PRK05950.1"/>
    <property type="match status" value="1"/>
</dbReference>
<dbReference type="InterPro" id="IPR036010">
    <property type="entry name" value="2Fe-2S_ferredoxin-like_sf"/>
</dbReference>
<gene>
    <name evidence="17" type="ORF">GACE_2123</name>
</gene>
<evidence type="ECO:0000256" key="2">
    <source>
        <dbReference type="ARBA" id="ARBA00001966"/>
    </source>
</evidence>
<dbReference type="Gene3D" id="1.10.1060.10">
    <property type="entry name" value="Alpha-helical ferredoxin"/>
    <property type="match status" value="1"/>
</dbReference>
<evidence type="ECO:0000256" key="4">
    <source>
        <dbReference type="ARBA" id="ARBA00009433"/>
    </source>
</evidence>
<dbReference type="InterPro" id="IPR017896">
    <property type="entry name" value="4Fe4S_Fe-S-bd"/>
</dbReference>
<dbReference type="Pfam" id="PF13085">
    <property type="entry name" value="Fer2_3"/>
    <property type="match status" value="1"/>
</dbReference>
<dbReference type="Pfam" id="PF13237">
    <property type="entry name" value="Fer4_10"/>
    <property type="match status" value="1"/>
</dbReference>
<evidence type="ECO:0000256" key="12">
    <source>
        <dbReference type="ARBA" id="ARBA00023014"/>
    </source>
</evidence>
<dbReference type="EC" id="1.3.5.1" evidence="5"/>
<keyword evidence="13" id="KW-0003">3Fe-4S</keyword>
<keyword evidence="10" id="KW-0560">Oxidoreductase</keyword>
<protein>
    <recommendedName>
        <fullName evidence="5">succinate dehydrogenase</fullName>
        <ecNumber evidence="5">1.3.5.1</ecNumber>
    </recommendedName>
</protein>
<dbReference type="InterPro" id="IPR025192">
    <property type="entry name" value="Succ_DH/fum_Rdtase_N"/>
</dbReference>
<dbReference type="InterPro" id="IPR012675">
    <property type="entry name" value="Beta-grasp_dom_sf"/>
</dbReference>
<dbReference type="HOGENOM" id="CLU_044838_3_3_2"/>
<evidence type="ECO:0000259" key="16">
    <source>
        <dbReference type="PROSITE" id="PS51379"/>
    </source>
</evidence>
<comment type="cofactor">
    <cofactor evidence="14">
        <name>[2Fe-2S] cluster</name>
        <dbReference type="ChEBI" id="CHEBI:190135"/>
    </cofactor>
</comment>
<dbReference type="GO" id="GO:0051539">
    <property type="term" value="F:4 iron, 4 sulfur cluster binding"/>
    <property type="evidence" value="ECO:0007669"/>
    <property type="project" value="UniProtKB-KW"/>
</dbReference>
<name>A0A0A7GGE4_GEOAI</name>
<dbReference type="InterPro" id="IPR004489">
    <property type="entry name" value="Succ_DH/fum_Rdtase_Fe-S"/>
</dbReference>
<dbReference type="GO" id="GO:0008177">
    <property type="term" value="F:succinate dehydrogenase (quinone) activity"/>
    <property type="evidence" value="ECO:0007669"/>
    <property type="project" value="UniProtKB-EC"/>
</dbReference>
<dbReference type="FunFam" id="1.10.1060.10:FF:000003">
    <property type="entry name" value="Succinate dehydrogenase iron-sulfur subunit"/>
    <property type="match status" value="1"/>
</dbReference>
<feature type="domain" description="2Fe-2S ferredoxin-type" evidence="15">
    <location>
        <begin position="3"/>
        <end position="90"/>
    </location>
</feature>
<organism evidence="17 18">
    <name type="scientific">Geoglobus acetivorans</name>
    <dbReference type="NCBI Taxonomy" id="565033"/>
    <lineage>
        <taxon>Archaea</taxon>
        <taxon>Methanobacteriati</taxon>
        <taxon>Methanobacteriota</taxon>
        <taxon>Archaeoglobi</taxon>
        <taxon>Archaeoglobales</taxon>
        <taxon>Archaeoglobaceae</taxon>
        <taxon>Geoglobus</taxon>
    </lineage>
</organism>
<dbReference type="GO" id="GO:0051537">
    <property type="term" value="F:2 iron, 2 sulfur cluster binding"/>
    <property type="evidence" value="ECO:0007669"/>
    <property type="project" value="UniProtKB-KW"/>
</dbReference>
<dbReference type="NCBIfam" id="TIGR00384">
    <property type="entry name" value="dhsB"/>
    <property type="match status" value="1"/>
</dbReference>
<evidence type="ECO:0000313" key="17">
    <source>
        <dbReference type="EMBL" id="AIY91145.1"/>
    </source>
</evidence>
<dbReference type="PROSITE" id="PS00197">
    <property type="entry name" value="2FE2S_FER_1"/>
    <property type="match status" value="1"/>
</dbReference>
<dbReference type="PROSITE" id="PS51379">
    <property type="entry name" value="4FE4S_FER_2"/>
    <property type="match status" value="1"/>
</dbReference>
<dbReference type="InterPro" id="IPR006058">
    <property type="entry name" value="2Fe2S_fd_BS"/>
</dbReference>
<dbReference type="RefSeq" id="WP_048093265.1">
    <property type="nucleotide sequence ID" value="NZ_CP009552.1"/>
</dbReference>
<evidence type="ECO:0000256" key="8">
    <source>
        <dbReference type="ARBA" id="ARBA00022714"/>
    </source>
</evidence>
<dbReference type="PANTHER" id="PTHR11921:SF29">
    <property type="entry name" value="SUCCINATE DEHYDROGENASE [UBIQUINONE] IRON-SULFUR SUBUNIT, MITOCHONDRIAL"/>
    <property type="match status" value="1"/>
</dbReference>
<dbReference type="CDD" id="cd00207">
    <property type="entry name" value="fer2"/>
    <property type="match status" value="1"/>
</dbReference>
<dbReference type="EMBL" id="CP009552">
    <property type="protein sequence ID" value="AIY91145.1"/>
    <property type="molecule type" value="Genomic_DNA"/>
</dbReference>
<evidence type="ECO:0000256" key="14">
    <source>
        <dbReference type="ARBA" id="ARBA00034078"/>
    </source>
</evidence>
<dbReference type="InterPro" id="IPR050573">
    <property type="entry name" value="SDH/FRD_Iron-Sulfur"/>
</dbReference>
<dbReference type="PROSITE" id="PS51085">
    <property type="entry name" value="2FE2S_FER_2"/>
    <property type="match status" value="1"/>
</dbReference>
<dbReference type="SUPFAM" id="SSF54292">
    <property type="entry name" value="2Fe-2S ferredoxin-like"/>
    <property type="match status" value="1"/>
</dbReference>
<dbReference type="GO" id="GO:0006099">
    <property type="term" value="P:tricarboxylic acid cycle"/>
    <property type="evidence" value="ECO:0007669"/>
    <property type="project" value="UniProtKB-KW"/>
</dbReference>
<evidence type="ECO:0000256" key="5">
    <source>
        <dbReference type="ARBA" id="ARBA00012792"/>
    </source>
</evidence>
<keyword evidence="9" id="KW-0479">Metal-binding</keyword>
<dbReference type="GO" id="GO:0046872">
    <property type="term" value="F:metal ion binding"/>
    <property type="evidence" value="ECO:0007669"/>
    <property type="project" value="UniProtKB-KW"/>
</dbReference>
<dbReference type="GO" id="GO:0051538">
    <property type="term" value="F:3 iron, 4 sulfur cluster binding"/>
    <property type="evidence" value="ECO:0007669"/>
    <property type="project" value="UniProtKB-KW"/>
</dbReference>
<accession>A0A0A7GGE4</accession>
<dbReference type="InterPro" id="IPR017900">
    <property type="entry name" value="4Fe4S_Fe_S_CS"/>
</dbReference>
<comment type="pathway">
    <text evidence="3">Carbohydrate metabolism; tricarboxylic acid cycle.</text>
</comment>
<keyword evidence="8" id="KW-0001">2Fe-2S</keyword>
<evidence type="ECO:0000256" key="11">
    <source>
        <dbReference type="ARBA" id="ARBA00023004"/>
    </source>
</evidence>
<keyword evidence="7" id="KW-0816">Tricarboxylic acid cycle</keyword>
<dbReference type="KEGG" id="gac:GACE_2123"/>
<dbReference type="InterPro" id="IPR009051">
    <property type="entry name" value="Helical_ferredxn"/>
</dbReference>
<sequence length="238" mass="27110">MEREVLFRIRRFDGDKSYWQDFRFTAKRGMTVLDGLYYIKENLDGSLAFRASCRMGVCGSCAVKINGKPRLACETQILDIGSTLEIEPLDNMPVLKDLIVDMDDFFRKHEAVKPYLMREDDDYENPKELLQTPKELHAYYDFTLCIKCGACYSACPASATRSDYLGPAAITAAYRFCADSRDEGKEERLSLVSGSEGVWRCHFNAECSEVCPKSIEPAKAVQKMRLMSAIHMIKSIFR</sequence>
<comment type="cofactor">
    <cofactor evidence="2">
        <name>[4Fe-4S] cluster</name>
        <dbReference type="ChEBI" id="CHEBI:49883"/>
    </cofactor>
</comment>
<reference evidence="17 18" key="1">
    <citation type="journal article" date="2015" name="Appl. Environ. Microbiol.">
        <title>The Geoglobus acetivorans genome: Fe(III) reduction, acetate utilization, autotrophic growth, and degradation of aromatic compounds in a hyperthermophilic archaeon.</title>
        <authorList>
            <person name="Mardanov A.V."/>
            <person name="Slododkina G.B."/>
            <person name="Slobodkin A.I."/>
            <person name="Beletsky A.V."/>
            <person name="Gavrilov S.N."/>
            <person name="Kublanov I.V."/>
            <person name="Bonch-Osmolovskaya E.A."/>
            <person name="Skryabin K.G."/>
            <person name="Ravin N.V."/>
        </authorList>
    </citation>
    <scope>NUCLEOTIDE SEQUENCE [LARGE SCALE GENOMIC DNA]</scope>
    <source>
        <strain evidence="17 18">SBH6</strain>
    </source>
</reference>
<keyword evidence="11" id="KW-0408">Iron</keyword>
<evidence type="ECO:0000256" key="7">
    <source>
        <dbReference type="ARBA" id="ARBA00022532"/>
    </source>
</evidence>
<dbReference type="InterPro" id="IPR001041">
    <property type="entry name" value="2Fe-2S_ferredoxin-type"/>
</dbReference>
<evidence type="ECO:0000256" key="1">
    <source>
        <dbReference type="ARBA" id="ARBA00001927"/>
    </source>
</evidence>
<dbReference type="AlphaFoldDB" id="A0A0A7GGE4"/>
<dbReference type="STRING" id="565033.GACE_2123"/>
<dbReference type="Gene3D" id="3.10.20.30">
    <property type="match status" value="1"/>
</dbReference>
<keyword evidence="6" id="KW-0004">4Fe-4S</keyword>
<dbReference type="GeneID" id="24798685"/>
<comment type="cofactor">
    <cofactor evidence="1">
        <name>[3Fe-4S] cluster</name>
        <dbReference type="ChEBI" id="CHEBI:21137"/>
    </cofactor>
</comment>
<dbReference type="eggNOG" id="arCOG00962">
    <property type="taxonomic scope" value="Archaea"/>
</dbReference>
<evidence type="ECO:0000313" key="18">
    <source>
        <dbReference type="Proteomes" id="UP000030624"/>
    </source>
</evidence>
<dbReference type="Proteomes" id="UP000030624">
    <property type="component" value="Chromosome"/>
</dbReference>
<keyword evidence="12" id="KW-0411">Iron-sulfur</keyword>
<comment type="similarity">
    <text evidence="4">Belongs to the succinate dehydrogenase/fumarate reductase iron-sulfur protein family.</text>
</comment>
<dbReference type="PANTHER" id="PTHR11921">
    <property type="entry name" value="SUCCINATE DEHYDROGENASE IRON-SULFUR PROTEIN"/>
    <property type="match status" value="1"/>
</dbReference>
<dbReference type="GO" id="GO:0009055">
    <property type="term" value="F:electron transfer activity"/>
    <property type="evidence" value="ECO:0007669"/>
    <property type="project" value="InterPro"/>
</dbReference>